<dbReference type="Proteomes" id="UP000789366">
    <property type="component" value="Unassembled WGS sequence"/>
</dbReference>
<dbReference type="EMBL" id="CAJVPW010005616">
    <property type="protein sequence ID" value="CAG8557779.1"/>
    <property type="molecule type" value="Genomic_DNA"/>
</dbReference>
<name>A0ACA9M3I1_9GLOM</name>
<accession>A0ACA9M3I1</accession>
<gene>
    <name evidence="1" type="ORF">SPELUC_LOCUS5477</name>
</gene>
<comment type="caution">
    <text evidence="1">The sequence shown here is derived from an EMBL/GenBank/DDBJ whole genome shotgun (WGS) entry which is preliminary data.</text>
</comment>
<keyword evidence="2" id="KW-1185">Reference proteome</keyword>
<protein>
    <submittedName>
        <fullName evidence="1">12831_t:CDS:1</fullName>
    </submittedName>
</protein>
<sequence length="582" mass="66972">MPSCISSSAGGEKRQRAFSEAYQVEKRRREEYEKRQNQEIIRKNIVEIVDNCINTINIGRSIKVEEVLNEVRECLEQLDLSSIDSNDPIASGILDIAEGVDGMVDKLTIGTKEILNEAGLTEPEFSEKTDAMLDEFINGYSSLEISRLIPRADKQESDWKKINRLCKDGIDARFDKLFKGRDVECDDARRLIDELLQIPFIGIQYTIPLRISDRQVVKKFLKSSLMVKYYLEKIVNNFVRIKDRIDFLPILAEVGNSAMGSKEQNSKLIVEITELKKKYAGVEAENIEVKAENVKLRWFIKENTELKTRIEELEKNRIDTTAENAELKLEDGDNSSKNIVNVPNPVIDQCIDINSKSLEDKEMNNFLDEKNKAKVYQKSACITNTEASSLRKTSDNCKNRPYRAKNIIKLYQNACNAEESVMKANQEEILCWCLYAKEFKDLFRYFMTKYNIGEKKAKGLVYDFIIEQLLNTKQENLCKQTQRAIKIFNLFEKIGTDKIQYIKTYSVNFISKFTNKELQKVIDYFSSNHDNSFTEILMTLGFSNYVIEIPESSLESIPTESQVSDSSSSEPSQKNNQDKSKT</sequence>
<evidence type="ECO:0000313" key="2">
    <source>
        <dbReference type="Proteomes" id="UP000789366"/>
    </source>
</evidence>
<proteinExistence type="predicted"/>
<evidence type="ECO:0000313" key="1">
    <source>
        <dbReference type="EMBL" id="CAG8557779.1"/>
    </source>
</evidence>
<organism evidence="1 2">
    <name type="scientific">Cetraspora pellucida</name>
    <dbReference type="NCBI Taxonomy" id="1433469"/>
    <lineage>
        <taxon>Eukaryota</taxon>
        <taxon>Fungi</taxon>
        <taxon>Fungi incertae sedis</taxon>
        <taxon>Mucoromycota</taxon>
        <taxon>Glomeromycotina</taxon>
        <taxon>Glomeromycetes</taxon>
        <taxon>Diversisporales</taxon>
        <taxon>Gigasporaceae</taxon>
        <taxon>Cetraspora</taxon>
    </lineage>
</organism>
<reference evidence="1" key="1">
    <citation type="submission" date="2021-06" db="EMBL/GenBank/DDBJ databases">
        <authorList>
            <person name="Kallberg Y."/>
            <person name="Tangrot J."/>
            <person name="Rosling A."/>
        </authorList>
    </citation>
    <scope>NUCLEOTIDE SEQUENCE</scope>
    <source>
        <strain evidence="1">28 12/20/2015</strain>
    </source>
</reference>